<evidence type="ECO:0000256" key="9">
    <source>
        <dbReference type="RuleBase" id="RU000612"/>
    </source>
</evidence>
<dbReference type="OrthoDB" id="140919at2"/>
<comment type="pathway">
    <text evidence="1 8 9">Carbohydrate degradation; glycolysis; D-glyceraldehyde 3-phosphate and glycerone phosphate from D-glucose: step 2/4.</text>
</comment>
<dbReference type="GO" id="GO:0005829">
    <property type="term" value="C:cytosol"/>
    <property type="evidence" value="ECO:0007669"/>
    <property type="project" value="TreeGrafter"/>
</dbReference>
<dbReference type="GO" id="GO:0048029">
    <property type="term" value="F:monosaccharide binding"/>
    <property type="evidence" value="ECO:0007669"/>
    <property type="project" value="TreeGrafter"/>
</dbReference>
<evidence type="ECO:0000256" key="6">
    <source>
        <dbReference type="ARBA" id="ARBA00023235"/>
    </source>
</evidence>
<dbReference type="GO" id="GO:0097367">
    <property type="term" value="F:carbohydrate derivative binding"/>
    <property type="evidence" value="ECO:0007669"/>
    <property type="project" value="InterPro"/>
</dbReference>
<dbReference type="Pfam" id="PF00342">
    <property type="entry name" value="PGI"/>
    <property type="match status" value="2"/>
</dbReference>
<comment type="function">
    <text evidence="8">Catalyzes the reversible isomerization of glucose-6-phosphate to fructose-6-phosphate.</text>
</comment>
<evidence type="ECO:0000256" key="3">
    <source>
        <dbReference type="ARBA" id="ARBA00022432"/>
    </source>
</evidence>
<dbReference type="PANTHER" id="PTHR11469:SF1">
    <property type="entry name" value="GLUCOSE-6-PHOSPHATE ISOMERASE"/>
    <property type="match status" value="1"/>
</dbReference>
<dbReference type="UniPathway" id="UPA00109">
    <property type="reaction ID" value="UER00181"/>
</dbReference>
<dbReference type="HAMAP" id="MF_00473">
    <property type="entry name" value="G6P_isomerase"/>
    <property type="match status" value="1"/>
</dbReference>
<dbReference type="PROSITE" id="PS51463">
    <property type="entry name" value="P_GLUCOSE_ISOMERASE_3"/>
    <property type="match status" value="1"/>
</dbReference>
<proteinExistence type="inferred from homology"/>
<evidence type="ECO:0000256" key="8">
    <source>
        <dbReference type="HAMAP-Rule" id="MF_00473"/>
    </source>
</evidence>
<dbReference type="STRING" id="633813.SAMN04488087_2215"/>
<dbReference type="InterPro" id="IPR018189">
    <property type="entry name" value="Phosphoglucose_isomerase_CS"/>
</dbReference>
<organism evidence="10 11">
    <name type="scientific">Rhodothermus profundi</name>
    <dbReference type="NCBI Taxonomy" id="633813"/>
    <lineage>
        <taxon>Bacteria</taxon>
        <taxon>Pseudomonadati</taxon>
        <taxon>Rhodothermota</taxon>
        <taxon>Rhodothermia</taxon>
        <taxon>Rhodothermales</taxon>
        <taxon>Rhodothermaceae</taxon>
        <taxon>Rhodothermus</taxon>
    </lineage>
</organism>
<dbReference type="PANTHER" id="PTHR11469">
    <property type="entry name" value="GLUCOSE-6-PHOSPHATE ISOMERASE"/>
    <property type="match status" value="1"/>
</dbReference>
<evidence type="ECO:0000313" key="10">
    <source>
        <dbReference type="EMBL" id="SHK88004.1"/>
    </source>
</evidence>
<comment type="subcellular location">
    <subcellularLocation>
        <location evidence="8">Cytoplasm</location>
    </subcellularLocation>
</comment>
<name>A0A1M6W2J9_9BACT</name>
<dbReference type="InterPro" id="IPR035482">
    <property type="entry name" value="SIS_PGI_2"/>
</dbReference>
<dbReference type="Proteomes" id="UP000185812">
    <property type="component" value="Unassembled WGS sequence"/>
</dbReference>
<dbReference type="AlphaFoldDB" id="A0A1M6W2J9"/>
<keyword evidence="5 8" id="KW-0324">Glycolysis</keyword>
<dbReference type="GO" id="GO:0006096">
    <property type="term" value="P:glycolytic process"/>
    <property type="evidence" value="ECO:0007669"/>
    <property type="project" value="UniProtKB-UniRule"/>
</dbReference>
<dbReference type="GO" id="GO:0006094">
    <property type="term" value="P:gluconeogenesis"/>
    <property type="evidence" value="ECO:0007669"/>
    <property type="project" value="UniProtKB-UniRule"/>
</dbReference>
<feature type="active site" description="Proton donor" evidence="8">
    <location>
        <position position="286"/>
    </location>
</feature>
<dbReference type="PROSITE" id="PS00174">
    <property type="entry name" value="P_GLUCOSE_ISOMERASE_2"/>
    <property type="match status" value="1"/>
</dbReference>
<keyword evidence="3 8" id="KW-0312">Gluconeogenesis</keyword>
<dbReference type="UniPathway" id="UPA00138"/>
<comment type="similarity">
    <text evidence="2 8 9">Belongs to the GPI family.</text>
</comment>
<dbReference type="GO" id="GO:0051156">
    <property type="term" value="P:glucose 6-phosphate metabolic process"/>
    <property type="evidence" value="ECO:0007669"/>
    <property type="project" value="TreeGrafter"/>
</dbReference>
<dbReference type="EMBL" id="FRAU01000007">
    <property type="protein sequence ID" value="SHK88004.1"/>
    <property type="molecule type" value="Genomic_DNA"/>
</dbReference>
<dbReference type="InterPro" id="IPR001672">
    <property type="entry name" value="G6P_Isomerase"/>
</dbReference>
<evidence type="ECO:0000256" key="4">
    <source>
        <dbReference type="ARBA" id="ARBA00022490"/>
    </source>
</evidence>
<evidence type="ECO:0000256" key="7">
    <source>
        <dbReference type="ARBA" id="ARBA00029321"/>
    </source>
</evidence>
<evidence type="ECO:0000256" key="5">
    <source>
        <dbReference type="ARBA" id="ARBA00023152"/>
    </source>
</evidence>
<dbReference type="SUPFAM" id="SSF53697">
    <property type="entry name" value="SIS domain"/>
    <property type="match status" value="1"/>
</dbReference>
<comment type="caution">
    <text evidence="8">Lacks conserved residue(s) required for the propagation of feature annotation.</text>
</comment>
<dbReference type="PRINTS" id="PR00662">
    <property type="entry name" value="G6PISOMERASE"/>
</dbReference>
<evidence type="ECO:0000256" key="2">
    <source>
        <dbReference type="ARBA" id="ARBA00006604"/>
    </source>
</evidence>
<keyword evidence="4 8" id="KW-0963">Cytoplasm</keyword>
<dbReference type="Gene3D" id="3.40.50.10490">
    <property type="entry name" value="Glucose-6-phosphate isomerase like protein, domain 1"/>
    <property type="match status" value="2"/>
</dbReference>
<accession>A0A1M6W2J9</accession>
<dbReference type="RefSeq" id="WP_072716032.1">
    <property type="nucleotide sequence ID" value="NZ_FRAU01000007.1"/>
</dbReference>
<evidence type="ECO:0000313" key="11">
    <source>
        <dbReference type="Proteomes" id="UP000185812"/>
    </source>
</evidence>
<dbReference type="GO" id="GO:0004347">
    <property type="term" value="F:glucose-6-phosphate isomerase activity"/>
    <property type="evidence" value="ECO:0007669"/>
    <property type="project" value="UniProtKB-UniRule"/>
</dbReference>
<sequence length="431" mass="48064">MIRYDFSPALSFLEAHDLDALRPRVEAAHRMLLERTGPGSEMLGWRDLLREPDDALLEDIDATASEIREQADVFLCLGIGGSYLGAQAVIEALAPLFRPPVDTETGRPLAPEVLFAGHHLSGGYLKALLAYLEDKSVYVNVISKSGTTLETMLTFRILRPWLEARFPDVARRIIVTTDPARGRLREMASICGYRRYAIPPDVGGRFSVLTPVGLLPIAVAGVDIRTLFYGAVEMCERLKNHQDNPALDYAALRYLFHERGYALELLAVFEPRLRGIGAWWQQLFGESEGKAGKGLYPDTVQYTTDLHSLGQYVQEGRRHLIETFLMVAREPEPLTIPDTGDDLDGLAYLSGRSLQTVNHNAYEGTRRAHTDGGIPVSTIWMDRLAPGPLGACLYFFMHAVAVSGYLLGVNPFDQPGVEAYKREMYRLLRKI</sequence>
<dbReference type="NCBIfam" id="NF010697">
    <property type="entry name" value="PRK14097.1"/>
    <property type="match status" value="1"/>
</dbReference>
<dbReference type="CDD" id="cd05016">
    <property type="entry name" value="SIS_PGI_2"/>
    <property type="match status" value="1"/>
</dbReference>
<feature type="active site" evidence="8">
    <location>
        <position position="421"/>
    </location>
</feature>
<keyword evidence="11" id="KW-1185">Reference proteome</keyword>
<dbReference type="EC" id="5.3.1.9" evidence="8"/>
<comment type="pathway">
    <text evidence="8">Carbohydrate biosynthesis; gluconeogenesis.</text>
</comment>
<keyword evidence="6 8" id="KW-0413">Isomerase</keyword>
<dbReference type="FunFam" id="3.40.50.10490:FF:000016">
    <property type="entry name" value="Glucose-6-phosphate isomerase"/>
    <property type="match status" value="1"/>
</dbReference>
<dbReference type="InterPro" id="IPR046348">
    <property type="entry name" value="SIS_dom_sf"/>
</dbReference>
<gene>
    <name evidence="8" type="primary">pgi</name>
    <name evidence="10" type="ORF">SAMN04488087_2215</name>
</gene>
<reference evidence="11" key="1">
    <citation type="submission" date="2016-11" db="EMBL/GenBank/DDBJ databases">
        <authorList>
            <person name="Varghese N."/>
            <person name="Submissions S."/>
        </authorList>
    </citation>
    <scope>NUCLEOTIDE SEQUENCE [LARGE SCALE GENOMIC DNA]</scope>
    <source>
        <strain evidence="11">DSM 22212</strain>
    </source>
</reference>
<dbReference type="InterPro" id="IPR035476">
    <property type="entry name" value="SIS_PGI_1"/>
</dbReference>
<evidence type="ECO:0000256" key="1">
    <source>
        <dbReference type="ARBA" id="ARBA00004926"/>
    </source>
</evidence>
<protein>
    <recommendedName>
        <fullName evidence="8">Glucose-6-phosphate isomerase</fullName>
        <shortName evidence="8">GPI</shortName>
        <ecNumber evidence="8">5.3.1.9</ecNumber>
    </recommendedName>
    <alternativeName>
        <fullName evidence="8">Phosphoglucose isomerase</fullName>
        <shortName evidence="8">PGI</shortName>
    </alternativeName>
    <alternativeName>
        <fullName evidence="8">Phosphohexose isomerase</fullName>
        <shortName evidence="8">PHI</shortName>
    </alternativeName>
</protein>
<dbReference type="CDD" id="cd05015">
    <property type="entry name" value="SIS_PGI_1"/>
    <property type="match status" value="1"/>
</dbReference>
<comment type="catalytic activity">
    <reaction evidence="7 8 9">
        <text>alpha-D-glucose 6-phosphate = beta-D-fructose 6-phosphate</text>
        <dbReference type="Rhea" id="RHEA:11816"/>
        <dbReference type="ChEBI" id="CHEBI:57634"/>
        <dbReference type="ChEBI" id="CHEBI:58225"/>
        <dbReference type="EC" id="5.3.1.9"/>
    </reaction>
</comment>